<reference evidence="6 7" key="1">
    <citation type="submission" date="2018-11" db="EMBL/GenBank/DDBJ databases">
        <title>Clostridium sp. nov., a member of the family Erysipelotrichaceae isolated from pig faeces.</title>
        <authorList>
            <person name="Chang Y.-H."/>
        </authorList>
    </citation>
    <scope>NUCLEOTIDE SEQUENCE [LARGE SCALE GENOMIC DNA]</scope>
    <source>
        <strain evidence="6 7">YH-panp20</strain>
    </source>
</reference>
<gene>
    <name evidence="6" type="ORF">EDX97_04795</name>
</gene>
<dbReference type="EMBL" id="RJQC01000002">
    <property type="protein sequence ID" value="RNM30124.1"/>
    <property type="molecule type" value="Genomic_DNA"/>
</dbReference>
<feature type="domain" description="Mannitol dehydrogenase C-terminal" evidence="5">
    <location>
        <begin position="204"/>
        <end position="382"/>
    </location>
</feature>
<dbReference type="Proteomes" id="UP000276568">
    <property type="component" value="Unassembled WGS sequence"/>
</dbReference>
<proteinExistence type="predicted"/>
<dbReference type="InterPro" id="IPR013118">
    <property type="entry name" value="Mannitol_DH_C"/>
</dbReference>
<evidence type="ECO:0000313" key="7">
    <source>
        <dbReference type="Proteomes" id="UP000276568"/>
    </source>
</evidence>
<dbReference type="PRINTS" id="PR00084">
    <property type="entry name" value="MTLDHDRGNASE"/>
</dbReference>
<feature type="domain" description="Mannitol dehydrogenase N-terminal" evidence="4">
    <location>
        <begin position="3"/>
        <end position="187"/>
    </location>
</feature>
<dbReference type="InterPro" id="IPR000669">
    <property type="entry name" value="Mannitol_DH"/>
</dbReference>
<comment type="catalytic activity">
    <reaction evidence="3">
        <text>D-mannitol 1-phosphate + NAD(+) = beta-D-fructose 6-phosphate + NADH + H(+)</text>
        <dbReference type="Rhea" id="RHEA:19661"/>
        <dbReference type="ChEBI" id="CHEBI:15378"/>
        <dbReference type="ChEBI" id="CHEBI:57540"/>
        <dbReference type="ChEBI" id="CHEBI:57634"/>
        <dbReference type="ChEBI" id="CHEBI:57945"/>
        <dbReference type="ChEBI" id="CHEBI:61381"/>
        <dbReference type="EC" id="1.1.1.17"/>
    </reaction>
</comment>
<dbReference type="PANTHER" id="PTHR30524">
    <property type="entry name" value="MANNITOL-1-PHOSPHATE 5-DEHYDROGENASE"/>
    <property type="match status" value="1"/>
</dbReference>
<dbReference type="GO" id="GO:0005829">
    <property type="term" value="C:cytosol"/>
    <property type="evidence" value="ECO:0007669"/>
    <property type="project" value="TreeGrafter"/>
</dbReference>
<dbReference type="Gene3D" id="3.40.50.720">
    <property type="entry name" value="NAD(P)-binding Rossmann-like Domain"/>
    <property type="match status" value="1"/>
</dbReference>
<dbReference type="GO" id="GO:0019592">
    <property type="term" value="P:mannitol catabolic process"/>
    <property type="evidence" value="ECO:0007669"/>
    <property type="project" value="TreeGrafter"/>
</dbReference>
<evidence type="ECO:0000259" key="5">
    <source>
        <dbReference type="Pfam" id="PF08125"/>
    </source>
</evidence>
<comment type="caution">
    <text evidence="6">The sequence shown here is derived from an EMBL/GenBank/DDBJ whole genome shotgun (WGS) entry which is preliminary data.</text>
</comment>
<dbReference type="Pfam" id="PF08125">
    <property type="entry name" value="Mannitol_dh_C"/>
    <property type="match status" value="1"/>
</dbReference>
<evidence type="ECO:0000259" key="4">
    <source>
        <dbReference type="Pfam" id="PF01232"/>
    </source>
</evidence>
<evidence type="ECO:0000256" key="1">
    <source>
        <dbReference type="ARBA" id="ARBA00023002"/>
    </source>
</evidence>
<sequence length="386" mass="43052">METAVHFGAGKIGRGFIAELLHDTGYRVVFVDVVDALVDLINKDHEYYLFQIENNYKEKKIDNIEALSSIKEPEKVIAEINQAKVVTTSVMATNLPKIAPVLAKGLKSRVGQGKEKVVVMACENAMHGTDILVKAMIDSGEITQAELDEVGVYPNTAVDRMVFDGEHNGHKGIDIGVNYELAIEKDKLINPDDEPIKGAEYTSDLDRHLQRKIYMINCGHAISAYIGYANGKDIVQDVLNDPELVKEVRAAVMESAAALEKEYGFSHESLVDYCENMFIKRFGNPKTHDEGARVGREPIRKISYNDRIMGPANMCEKYGLDNSALLKGVAYALHFYNKDDAQAVELQNYIKENGVEAAVEKYVGLKPSDRMFKVIVDDYNAIKVNR</sequence>
<dbReference type="SUPFAM" id="SSF51735">
    <property type="entry name" value="NAD(P)-binding Rossmann-fold domains"/>
    <property type="match status" value="1"/>
</dbReference>
<protein>
    <submittedName>
        <fullName evidence="6">Mannitol-1-phosphate 5-dehydrogenase</fullName>
    </submittedName>
</protein>
<dbReference type="SUPFAM" id="SSF48179">
    <property type="entry name" value="6-phosphogluconate dehydrogenase C-terminal domain-like"/>
    <property type="match status" value="1"/>
</dbReference>
<evidence type="ECO:0000256" key="3">
    <source>
        <dbReference type="ARBA" id="ARBA00048615"/>
    </source>
</evidence>
<keyword evidence="7" id="KW-1185">Reference proteome</keyword>
<dbReference type="GO" id="GO:0008926">
    <property type="term" value="F:mannitol-1-phosphate 5-dehydrogenase activity"/>
    <property type="evidence" value="ECO:0007669"/>
    <property type="project" value="UniProtKB-EC"/>
</dbReference>
<dbReference type="InterPro" id="IPR036291">
    <property type="entry name" value="NAD(P)-bd_dom_sf"/>
</dbReference>
<dbReference type="RefSeq" id="WP_128520054.1">
    <property type="nucleotide sequence ID" value="NZ_RJQC01000002.1"/>
</dbReference>
<dbReference type="InterPro" id="IPR008927">
    <property type="entry name" value="6-PGluconate_DH-like_C_sf"/>
</dbReference>
<dbReference type="InterPro" id="IPR013328">
    <property type="entry name" value="6PGD_dom2"/>
</dbReference>
<evidence type="ECO:0000313" key="6">
    <source>
        <dbReference type="EMBL" id="RNM30124.1"/>
    </source>
</evidence>
<accession>A0A3N0HZG8</accession>
<dbReference type="Pfam" id="PF01232">
    <property type="entry name" value="Mannitol_dh"/>
    <property type="match status" value="1"/>
</dbReference>
<dbReference type="InterPro" id="IPR013131">
    <property type="entry name" value="Mannitol_DH_N"/>
</dbReference>
<dbReference type="PANTHER" id="PTHR30524:SF0">
    <property type="entry name" value="ALTRONATE OXIDOREDUCTASE-RELATED"/>
    <property type="match status" value="1"/>
</dbReference>
<name>A0A3N0HZG8_9FIRM</name>
<organism evidence="6 7">
    <name type="scientific">Absicoccus porci</name>
    <dbReference type="NCBI Taxonomy" id="2486576"/>
    <lineage>
        <taxon>Bacteria</taxon>
        <taxon>Bacillati</taxon>
        <taxon>Bacillota</taxon>
        <taxon>Erysipelotrichia</taxon>
        <taxon>Erysipelotrichales</taxon>
        <taxon>Erysipelotrichaceae</taxon>
        <taxon>Absicoccus</taxon>
    </lineage>
</organism>
<dbReference type="AlphaFoldDB" id="A0A3N0HZG8"/>
<keyword evidence="2" id="KW-0520">NAD</keyword>
<keyword evidence="1" id="KW-0560">Oxidoreductase</keyword>
<evidence type="ECO:0000256" key="2">
    <source>
        <dbReference type="ARBA" id="ARBA00023027"/>
    </source>
</evidence>
<dbReference type="OrthoDB" id="271711at2"/>
<dbReference type="Gene3D" id="1.10.1040.10">
    <property type="entry name" value="N-(1-d-carboxylethyl)-l-norvaline Dehydrogenase, domain 2"/>
    <property type="match status" value="1"/>
</dbReference>